<feature type="region of interest" description="Disordered" evidence="1">
    <location>
        <begin position="91"/>
        <end position="116"/>
    </location>
</feature>
<feature type="transmembrane region" description="Helical" evidence="2">
    <location>
        <begin position="164"/>
        <end position="186"/>
    </location>
</feature>
<keyword evidence="2" id="KW-1133">Transmembrane helix</keyword>
<feature type="transmembrane region" description="Helical" evidence="2">
    <location>
        <begin position="243"/>
        <end position="266"/>
    </location>
</feature>
<protein>
    <recommendedName>
        <fullName evidence="3">DUF6535 domain-containing protein</fullName>
    </recommendedName>
</protein>
<sequence length="973" mass="108232">MPRRRSSRSSPVGVNVSIIIENAVTVEGQATTASDEQRGGWSDTPYSAGAYPEEPQGDAYDGRAASSGSGREWFDGGQLPPALVIGADDIEPPNQVTETSPHGVPQANEGLTPAQQSEKVVKSVAGGIVGEDKKVDDSWSLCADEVWKFEERQVNKWKENISNLLLFAGLFSTILAAFLAAFYMLLGPQAPDATTQVLVVMSIQLSLLTAAVANHNLTNTQQATLDAAIATTAPTTTTISTGVLWFIALIFSLSAASISIAVGQWLHHHIDRASSLSRQSVRIWSLRRRGLQKWHVQAIIDSLPILLQISLASFLVGLLNIVWRLDYVVASISTIIIAALLLPTLFTIFMPYFDADCPYKSRAAWWCFVILNRFTHSRCVVKCGKMLWMRMSNMVGATTRRVLSLRGFPASARSMLSGLREILTLNQLVRLRPAAMIAHIAKRGQSLTKSLLYHMRKLPSGAARTFSVLLQIVTHRPTNIQRRLPKIGRNCGNRMRWYPRIPESWSKWHLNTLGARNWREFENVLVRAANTPEEEKLMMLAEADEMIMDDAFLVNVVHPCFQDGSLESAVPALLRILRHRAHKVIVEHHAGCGVTVLKWLTSEQDSAAIIAMADLCIDVLLKYDSPGSRNSHGLVDHLLQLIRAMPLIDPARMVCDRARDLIQWAATHQWQLHEAHIDELVNGADDRHSSLKPFLNILLKEFKDLSPKADSSNIVLTNCTLHILEKLAQESWEGNAEHQLLVLKVIHEACHTTPSAASVYANLPRLFLSPTLALSQDALDYFVTIRLLSLPIPTKHREYVLPPYPYTVHTMLIAYSADTRKLLTLLPHARERLSAERFLQTASSALLHSSQLPPDDFDRVHSNVRGVLDIVVDYFSSSGINEVVQLSNWRLISDLLSACVRLAEADIARSAHNCTLFTWDIYKTLEKCALKCPAEDLWQGDVAYGINGIRDIMNYPTNSPENLSPAPRDVDEA</sequence>
<organism evidence="4 5">
    <name type="scientific">Postia placenta MAD-698-R-SB12</name>
    <dbReference type="NCBI Taxonomy" id="670580"/>
    <lineage>
        <taxon>Eukaryota</taxon>
        <taxon>Fungi</taxon>
        <taxon>Dikarya</taxon>
        <taxon>Basidiomycota</taxon>
        <taxon>Agaricomycotina</taxon>
        <taxon>Agaricomycetes</taxon>
        <taxon>Polyporales</taxon>
        <taxon>Adustoporiaceae</taxon>
        <taxon>Rhodonia</taxon>
    </lineage>
</organism>
<evidence type="ECO:0000259" key="3">
    <source>
        <dbReference type="Pfam" id="PF20153"/>
    </source>
</evidence>
<evidence type="ECO:0000313" key="5">
    <source>
        <dbReference type="Proteomes" id="UP000194127"/>
    </source>
</evidence>
<feature type="transmembrane region" description="Helical" evidence="2">
    <location>
        <begin position="298"/>
        <end position="323"/>
    </location>
</feature>
<dbReference type="Proteomes" id="UP000194127">
    <property type="component" value="Unassembled WGS sequence"/>
</dbReference>
<feature type="domain" description="DUF6535" evidence="3">
    <location>
        <begin position="139"/>
        <end position="323"/>
    </location>
</feature>
<dbReference type="OrthoDB" id="10279777at2759"/>
<feature type="region of interest" description="Disordered" evidence="1">
    <location>
        <begin position="26"/>
        <end position="71"/>
    </location>
</feature>
<accession>A0A1X6ML66</accession>
<dbReference type="AlphaFoldDB" id="A0A1X6ML66"/>
<dbReference type="EMBL" id="KZ110610">
    <property type="protein sequence ID" value="OSX57048.1"/>
    <property type="molecule type" value="Genomic_DNA"/>
</dbReference>
<reference evidence="4 5" key="1">
    <citation type="submission" date="2017-04" db="EMBL/GenBank/DDBJ databases">
        <title>Genome Sequence of the Model Brown-Rot Fungus Postia placenta SB12.</title>
        <authorList>
            <consortium name="DOE Joint Genome Institute"/>
            <person name="Gaskell J."/>
            <person name="Kersten P."/>
            <person name="Larrondo L.F."/>
            <person name="Canessa P."/>
            <person name="Martinez D."/>
            <person name="Hibbett D."/>
            <person name="Schmoll M."/>
            <person name="Kubicek C.P."/>
            <person name="Martinez A.T."/>
            <person name="Yadav J."/>
            <person name="Master E."/>
            <person name="Magnuson J.K."/>
            <person name="James T."/>
            <person name="Yaver D."/>
            <person name="Berka R."/>
            <person name="Labutti K."/>
            <person name="Lipzen A."/>
            <person name="Aerts A."/>
            <person name="Barry K."/>
            <person name="Henrissat B."/>
            <person name="Blanchette R."/>
            <person name="Grigoriev I."/>
            <person name="Cullen D."/>
        </authorList>
    </citation>
    <scope>NUCLEOTIDE SEQUENCE [LARGE SCALE GENOMIC DNA]</scope>
    <source>
        <strain evidence="4 5">MAD-698-R-SB12</strain>
    </source>
</reference>
<evidence type="ECO:0000313" key="4">
    <source>
        <dbReference type="EMBL" id="OSX57048.1"/>
    </source>
</evidence>
<dbReference type="RefSeq" id="XP_024333842.1">
    <property type="nucleotide sequence ID" value="XM_024487310.1"/>
</dbReference>
<keyword evidence="5" id="KW-1185">Reference proteome</keyword>
<gene>
    <name evidence="4" type="ORF">POSPLADRAFT_1158338</name>
</gene>
<keyword evidence="2" id="KW-0472">Membrane</keyword>
<keyword evidence="2" id="KW-0812">Transmembrane</keyword>
<evidence type="ECO:0000256" key="1">
    <source>
        <dbReference type="SAM" id="MobiDB-lite"/>
    </source>
</evidence>
<evidence type="ECO:0000256" key="2">
    <source>
        <dbReference type="SAM" id="Phobius"/>
    </source>
</evidence>
<name>A0A1X6ML66_9APHY</name>
<dbReference type="InterPro" id="IPR045338">
    <property type="entry name" value="DUF6535"/>
</dbReference>
<proteinExistence type="predicted"/>
<feature type="transmembrane region" description="Helical" evidence="2">
    <location>
        <begin position="329"/>
        <end position="353"/>
    </location>
</feature>
<dbReference type="Pfam" id="PF20153">
    <property type="entry name" value="DUF6535"/>
    <property type="match status" value="1"/>
</dbReference>
<dbReference type="GeneID" id="36332259"/>